<dbReference type="InterPro" id="IPR013083">
    <property type="entry name" value="Znf_RING/FYVE/PHD"/>
</dbReference>
<evidence type="ECO:0000256" key="2">
    <source>
        <dbReference type="ARBA" id="ARBA00022771"/>
    </source>
</evidence>
<feature type="compositionally biased region" description="Basic residues" evidence="4">
    <location>
        <begin position="247"/>
        <end position="259"/>
    </location>
</feature>
<reference key="2">
    <citation type="submission" date="2011-08" db="EMBL/GenBank/DDBJ databases">
        <title>Genome sequence of Naumovozyma castellii.</title>
        <authorList>
            <person name="Gordon J.L."/>
            <person name="Armisen D."/>
            <person name="Proux-Wera E."/>
            <person name="OhEigeartaigh S.S."/>
            <person name="Byrne K.P."/>
            <person name="Wolfe K.H."/>
        </authorList>
    </citation>
    <scope>NUCLEOTIDE SEQUENCE</scope>
    <source>
        <strain>Type strain:CBS 4309</strain>
    </source>
</reference>
<evidence type="ECO:0000313" key="7">
    <source>
        <dbReference type="Proteomes" id="UP000001640"/>
    </source>
</evidence>
<dbReference type="InterPro" id="IPR019786">
    <property type="entry name" value="Zinc_finger_PHD-type_CS"/>
</dbReference>
<proteinExistence type="predicted"/>
<evidence type="ECO:0000256" key="3">
    <source>
        <dbReference type="ARBA" id="ARBA00022833"/>
    </source>
</evidence>
<protein>
    <recommendedName>
        <fullName evidence="5">Zinc finger PHD-type domain-containing protein</fullName>
    </recommendedName>
</protein>
<name>G0VEE9_NAUCA</name>
<evidence type="ECO:0000259" key="5">
    <source>
        <dbReference type="SMART" id="SM00249"/>
    </source>
</evidence>
<feature type="domain" description="Zinc finger PHD-type" evidence="5">
    <location>
        <begin position="31"/>
        <end position="80"/>
    </location>
</feature>
<gene>
    <name evidence="6" type="primary">NCAS0D03590</name>
    <name evidence="6" type="ordered locus">NCAS_0D03590</name>
</gene>
<evidence type="ECO:0000256" key="4">
    <source>
        <dbReference type="SAM" id="MobiDB-lite"/>
    </source>
</evidence>
<dbReference type="eggNOG" id="KOG1844">
    <property type="taxonomic scope" value="Eukaryota"/>
</dbReference>
<dbReference type="InterPro" id="IPR053051">
    <property type="entry name" value="HDAC_complex_subunit"/>
</dbReference>
<keyword evidence="3" id="KW-0862">Zinc</keyword>
<dbReference type="PANTHER" id="PTHR47793">
    <property type="entry name" value="HISTONE DEACETYLASE COMPLEX SUBUNIT CTI6"/>
    <property type="match status" value="1"/>
</dbReference>
<dbReference type="GeneID" id="96903546"/>
<reference evidence="6 7" key="1">
    <citation type="journal article" date="2011" name="Proc. Natl. Acad. Sci. U.S.A.">
        <title>Evolutionary erosion of yeast sex chromosomes by mating-type switching accidents.</title>
        <authorList>
            <person name="Gordon J.L."/>
            <person name="Armisen D."/>
            <person name="Proux-Wera E."/>
            <person name="Oheigeartaigh S.S."/>
            <person name="Byrne K.P."/>
            <person name="Wolfe K.H."/>
        </authorList>
    </citation>
    <scope>NUCLEOTIDE SEQUENCE [LARGE SCALE GENOMIC DNA]</scope>
    <source>
        <strain evidence="7">ATCC 76901 / BCRC 22586 / CBS 4309 / NBRC 1992 / NRRL Y-12630</strain>
    </source>
</reference>
<evidence type="ECO:0000256" key="1">
    <source>
        <dbReference type="ARBA" id="ARBA00022723"/>
    </source>
</evidence>
<dbReference type="GO" id="GO:0070210">
    <property type="term" value="C:Rpd3L-Expanded complex"/>
    <property type="evidence" value="ECO:0007669"/>
    <property type="project" value="TreeGrafter"/>
</dbReference>
<dbReference type="Pfam" id="PF20826">
    <property type="entry name" value="PHD_5"/>
    <property type="match status" value="1"/>
</dbReference>
<dbReference type="RefSeq" id="XP_003676301.1">
    <property type="nucleotide sequence ID" value="XM_003676253.1"/>
</dbReference>
<dbReference type="HOGENOM" id="CLU_020879_1_0_1"/>
<dbReference type="GO" id="GO:0061186">
    <property type="term" value="P:negative regulation of silent mating-type cassette heterochromatin formation"/>
    <property type="evidence" value="ECO:0007669"/>
    <property type="project" value="TreeGrafter"/>
</dbReference>
<dbReference type="KEGG" id="ncs:NCAS_0D03590"/>
<feature type="compositionally biased region" description="Basic residues" evidence="4">
    <location>
        <begin position="148"/>
        <end position="158"/>
    </location>
</feature>
<dbReference type="InParanoid" id="G0VEE9"/>
<dbReference type="GO" id="GO:0008270">
    <property type="term" value="F:zinc ion binding"/>
    <property type="evidence" value="ECO:0007669"/>
    <property type="project" value="UniProtKB-KW"/>
</dbReference>
<dbReference type="STRING" id="1064592.G0VEE9"/>
<accession>G0VEE9</accession>
<dbReference type="PROSITE" id="PS01359">
    <property type="entry name" value="ZF_PHD_1"/>
    <property type="match status" value="1"/>
</dbReference>
<dbReference type="OMA" id="PEKYWCE"/>
<dbReference type="Proteomes" id="UP000001640">
    <property type="component" value="Chromosome 4"/>
</dbReference>
<dbReference type="SUPFAM" id="SSF57903">
    <property type="entry name" value="FYVE/PHD zinc finger"/>
    <property type="match status" value="1"/>
</dbReference>
<feature type="compositionally biased region" description="Polar residues" evidence="4">
    <location>
        <begin position="223"/>
        <end position="233"/>
    </location>
</feature>
<feature type="compositionally biased region" description="Low complexity" evidence="4">
    <location>
        <begin position="203"/>
        <end position="213"/>
    </location>
</feature>
<dbReference type="SMART" id="SM00249">
    <property type="entry name" value="PHD"/>
    <property type="match status" value="1"/>
</dbReference>
<dbReference type="GO" id="GO:0033698">
    <property type="term" value="C:Rpd3L complex"/>
    <property type="evidence" value="ECO:0007669"/>
    <property type="project" value="TreeGrafter"/>
</dbReference>
<keyword evidence="1" id="KW-0479">Metal-binding</keyword>
<feature type="compositionally biased region" description="Polar residues" evidence="4">
    <location>
        <begin position="123"/>
        <end position="137"/>
    </location>
</feature>
<dbReference type="PANTHER" id="PTHR47793:SF1">
    <property type="entry name" value="HISTONE DEACETYLASE COMPLEX SUBUNIT CTI6"/>
    <property type="match status" value="1"/>
</dbReference>
<dbReference type="GO" id="GO:0061188">
    <property type="term" value="P:negative regulation of rDNA heterochromatin formation"/>
    <property type="evidence" value="ECO:0007669"/>
    <property type="project" value="TreeGrafter"/>
</dbReference>
<keyword evidence="7" id="KW-1185">Reference proteome</keyword>
<dbReference type="Gene3D" id="3.30.40.10">
    <property type="entry name" value="Zinc/RING finger domain, C3HC4 (zinc finger)"/>
    <property type="match status" value="1"/>
</dbReference>
<dbReference type="OrthoDB" id="418595at2759"/>
<sequence length="372" mass="42943">MTDSTEIMKEPILDSNLDAHHQEQEEEEITRCICGEVNPPEGDSGLYIQCESCSVWQHGFCVGIMEPEDVPDKYWCELCKPELHKISSSGKSSIYIPIQKNIDAQTLTEEEEQKINDEEITPVNEQVENSNELSVDSNEVADDDQEPRRRKTTTKKNNRNGATTMEREEKQYQRMLAKAIKESQQATTNPEDQDEKSFETNNHHSNSTMTSSNEDPVEDIKPSSLTPMTSNTESADELQQPLPTIRKSSRVAKKRKTKKATTERKFIKPKVPNNDVTLDESIKPRIPPKRTTLNEMRKRTAAIMEFISRTQLELSIEQESRERFIKFVENDKFVDKIDTIFENHKKNLVLMDDLTRQLLVWENTYARKESSD</sequence>
<evidence type="ECO:0000313" key="6">
    <source>
        <dbReference type="EMBL" id="CCC69940.1"/>
    </source>
</evidence>
<feature type="region of interest" description="Disordered" evidence="4">
    <location>
        <begin position="109"/>
        <end position="265"/>
    </location>
</feature>
<dbReference type="EMBL" id="HE576755">
    <property type="protein sequence ID" value="CCC69940.1"/>
    <property type="molecule type" value="Genomic_DNA"/>
</dbReference>
<dbReference type="InterPro" id="IPR001965">
    <property type="entry name" value="Znf_PHD"/>
</dbReference>
<keyword evidence="2" id="KW-0863">Zinc-finger</keyword>
<dbReference type="InterPro" id="IPR011011">
    <property type="entry name" value="Znf_FYVE_PHD"/>
</dbReference>
<organism evidence="6 7">
    <name type="scientific">Naumovozyma castellii</name>
    <name type="common">Yeast</name>
    <name type="synonym">Saccharomyces castellii</name>
    <dbReference type="NCBI Taxonomy" id="27288"/>
    <lineage>
        <taxon>Eukaryota</taxon>
        <taxon>Fungi</taxon>
        <taxon>Dikarya</taxon>
        <taxon>Ascomycota</taxon>
        <taxon>Saccharomycotina</taxon>
        <taxon>Saccharomycetes</taxon>
        <taxon>Saccharomycetales</taxon>
        <taxon>Saccharomycetaceae</taxon>
        <taxon>Naumovozyma</taxon>
    </lineage>
</organism>
<dbReference type="AlphaFoldDB" id="G0VEE9"/>